<dbReference type="RefSeq" id="WP_254024896.1">
    <property type="nucleotide sequence ID" value="NZ_CAKXZS010000014.1"/>
</dbReference>
<dbReference type="Proteomes" id="UP001152604">
    <property type="component" value="Unassembled WGS sequence"/>
</dbReference>
<evidence type="ECO:0000313" key="2">
    <source>
        <dbReference type="Proteomes" id="UP001152604"/>
    </source>
</evidence>
<organism evidence="1 2">
    <name type="scientific">Mesorhizobium ventifaucium</name>
    <dbReference type="NCBI Taxonomy" id="666020"/>
    <lineage>
        <taxon>Bacteria</taxon>
        <taxon>Pseudomonadati</taxon>
        <taxon>Pseudomonadota</taxon>
        <taxon>Alphaproteobacteria</taxon>
        <taxon>Hyphomicrobiales</taxon>
        <taxon>Phyllobacteriaceae</taxon>
        <taxon>Mesorhizobium</taxon>
    </lineage>
</organism>
<dbReference type="EMBL" id="CAKXZS010000014">
    <property type="protein sequence ID" value="CAH2399083.1"/>
    <property type="molecule type" value="Genomic_DNA"/>
</dbReference>
<protein>
    <submittedName>
        <fullName evidence="1">Uncharacterized protein</fullName>
    </submittedName>
</protein>
<evidence type="ECO:0000313" key="1">
    <source>
        <dbReference type="EMBL" id="CAH2399083.1"/>
    </source>
</evidence>
<proteinExistence type="predicted"/>
<sequence length="88" mass="10118">MQYALVVVDGSVFKQNFDVYQELPAPESELGQDLVWEKAERHMQGTIVRMCVRLSERRSENPEATRRASAMVRKGSVLAVHRYQVSDH</sequence>
<comment type="caution">
    <text evidence="1">The sequence shown here is derived from an EMBL/GenBank/DDBJ whole genome shotgun (WGS) entry which is preliminary data.</text>
</comment>
<gene>
    <name evidence="1" type="ORF">MES4922_210072</name>
</gene>
<accession>A0ABM9DQY6</accession>
<reference evidence="1" key="1">
    <citation type="submission" date="2022-03" db="EMBL/GenBank/DDBJ databases">
        <authorList>
            <person name="Brunel B."/>
        </authorList>
    </citation>
    <scope>NUCLEOTIDE SEQUENCE</scope>
    <source>
        <strain evidence="1">STM4922sample</strain>
    </source>
</reference>
<keyword evidence="2" id="KW-1185">Reference proteome</keyword>
<name>A0ABM9DQY6_9HYPH</name>